<sequence>MDIEANVNFVDEEVLRTRLSNLNAMAYGSPELLAELKLLEDYLTSLTGAGPRLDTASDTTFPPGKDTGEIAGLINALQTCEGHYRGAKSFELACSAALKYVFREDFDQWIEQSSVEEGFHRLDLLAHLKPVSQFWSAIRSDFRTRYVVFEFKNYPSELPQAAIYSTEKYLFTTALRSVAVLVARSGESKGARKARHGALRETGKLIITVSMLELIEMIEMRARGDEPSIILQHKLHDMLMGIGR</sequence>
<keyword evidence="2" id="KW-1185">Reference proteome</keyword>
<reference evidence="1 2" key="1">
    <citation type="submission" date="2023-07" db="EMBL/GenBank/DDBJ databases">
        <title>Genomic Encyclopedia of Type Strains, Phase IV (KMG-IV): sequencing the most valuable type-strain genomes for metagenomic binning, comparative biology and taxonomic classification.</title>
        <authorList>
            <person name="Goeker M."/>
        </authorList>
    </citation>
    <scope>NUCLEOTIDE SEQUENCE [LARGE SCALE GENOMIC DNA]</scope>
    <source>
        <strain evidence="1 2">DSM 1111</strain>
    </source>
</reference>
<comment type="caution">
    <text evidence="1">The sequence shown here is derived from an EMBL/GenBank/DDBJ whole genome shotgun (WGS) entry which is preliminary data.</text>
</comment>
<evidence type="ECO:0000313" key="2">
    <source>
        <dbReference type="Proteomes" id="UP001238496"/>
    </source>
</evidence>
<protein>
    <submittedName>
        <fullName evidence="1">Uncharacterized protein</fullName>
    </submittedName>
</protein>
<name>A0ABU0G6J6_9HYPH</name>
<organism evidence="1 2">
    <name type="scientific">Peteryoungia aggregata LMG 23059</name>
    <dbReference type="NCBI Taxonomy" id="1368425"/>
    <lineage>
        <taxon>Bacteria</taxon>
        <taxon>Pseudomonadati</taxon>
        <taxon>Pseudomonadota</taxon>
        <taxon>Alphaproteobacteria</taxon>
        <taxon>Hyphomicrobiales</taxon>
        <taxon>Rhizobiaceae</taxon>
        <taxon>Peteryoungia</taxon>
    </lineage>
</organism>
<dbReference type="Proteomes" id="UP001238496">
    <property type="component" value="Unassembled WGS sequence"/>
</dbReference>
<proteinExistence type="predicted"/>
<dbReference type="EMBL" id="JAUSUW010000003">
    <property type="protein sequence ID" value="MDQ0420295.1"/>
    <property type="molecule type" value="Genomic_DNA"/>
</dbReference>
<accession>A0ABU0G6J6</accession>
<evidence type="ECO:0000313" key="1">
    <source>
        <dbReference type="EMBL" id="MDQ0420295.1"/>
    </source>
</evidence>
<gene>
    <name evidence="1" type="ORF">J2045_001314</name>
</gene>
<dbReference type="RefSeq" id="WP_307370720.1">
    <property type="nucleotide sequence ID" value="NZ_JAUSUW010000003.1"/>
</dbReference>